<evidence type="ECO:0000313" key="9">
    <source>
        <dbReference type="Proteomes" id="UP000794436"/>
    </source>
</evidence>
<feature type="transmembrane region" description="Helical" evidence="7">
    <location>
        <begin position="161"/>
        <end position="180"/>
    </location>
</feature>
<feature type="transmembrane region" description="Helical" evidence="7">
    <location>
        <begin position="130"/>
        <end position="154"/>
    </location>
</feature>
<comment type="subcellular location">
    <subcellularLocation>
        <location evidence="1">Membrane</location>
        <topology evidence="1">Multi-pass membrane protein</topology>
    </subcellularLocation>
</comment>
<proteinExistence type="inferred from homology"/>
<dbReference type="Pfam" id="PF04515">
    <property type="entry name" value="Choline_transpo"/>
    <property type="match status" value="2"/>
</dbReference>
<feature type="transmembrane region" description="Helical" evidence="7">
    <location>
        <begin position="186"/>
        <end position="204"/>
    </location>
</feature>
<comment type="similarity">
    <text evidence="2">Belongs to the CTL (choline transporter-like) family.</text>
</comment>
<feature type="transmembrane region" description="Helical" evidence="7">
    <location>
        <begin position="452"/>
        <end position="476"/>
    </location>
</feature>
<evidence type="ECO:0008006" key="10">
    <source>
        <dbReference type="Google" id="ProtNLM"/>
    </source>
</evidence>
<keyword evidence="5 7" id="KW-0472">Membrane</keyword>
<accession>A0A8K1CBX1</accession>
<dbReference type="AlphaFoldDB" id="A0A8K1CBX1"/>
<feature type="transmembrane region" description="Helical" evidence="7">
    <location>
        <begin position="699"/>
        <end position="718"/>
    </location>
</feature>
<feature type="transmembrane region" description="Helical" evidence="7">
    <location>
        <begin position="488"/>
        <end position="509"/>
    </location>
</feature>
<dbReference type="EMBL" id="SPLM01000108">
    <property type="protein sequence ID" value="TMW60486.1"/>
    <property type="molecule type" value="Genomic_DNA"/>
</dbReference>
<evidence type="ECO:0000256" key="1">
    <source>
        <dbReference type="ARBA" id="ARBA00004141"/>
    </source>
</evidence>
<feature type="transmembrane region" description="Helical" evidence="7">
    <location>
        <begin position="898"/>
        <end position="915"/>
    </location>
</feature>
<evidence type="ECO:0000256" key="3">
    <source>
        <dbReference type="ARBA" id="ARBA00022692"/>
    </source>
</evidence>
<keyword evidence="4 7" id="KW-1133">Transmembrane helix</keyword>
<feature type="transmembrane region" description="Helical" evidence="7">
    <location>
        <begin position="78"/>
        <end position="98"/>
    </location>
</feature>
<name>A0A8K1CBX1_PYTOL</name>
<keyword evidence="9" id="KW-1185">Reference proteome</keyword>
<sequence length="1072" mass="117162">MYDQQQYHDPYKQQQPPHGAYGQPQQAYYAQPQQYAYGQNDGYGQTAPPMGGGYNNAPEVTAIKPETAPSGACRDWPFAVLFLVNVGAIVALTVMWGLDAIKDDDKKSTTTTKSSKNNAFLTADETRNTILVACGMAVISIVLALAAVKLIVAYARCMINFTLWFNVVIAFALAALGFAIGNLVLGILGTILALLSLCYARAVQHRIPFAAANLKVAAAAISKHWSTYLVAILFTLVQVVWVVLWSLAFLGVANELKSDDDATTTSTKLSAGDRCTNNSQCESNSCRYLNGYYQCYGSSTTTFYKDGAGQYVAYFFLVLSFYWGLQVFKNISHTTIAGTVATFWYNAESAGATGSSLVRSMTTSFGSICFGSLLVAIIQAFRQLAEQARQEGNCLACLAECLLACLQAIMEYINRWAYVYVGIYGYKFTQAGKAVFQLFHDRGFDAIINDDLIGTVLSFAALAVGLICAGAGALVANYTDIVDFEHSTVFLAVLGFIVGVGIAVTPLSVIDSSVATIFVCFAEDPNAFLQSHPDLYHPLVAEWHNLYPEIMVAAGYWRARVEQIDDQENGTFTCQVAMYVANVHPQAQYAHVYTPQYGYEANGHTQHGPAPIKPERGHEGDCRDGVWAMLFVFDMMILAFVGVMYGFMAIYQEEPNAFLPSKETITALVICGGLAVLSAVLAAIALVCITSCASSTTPLILLLSVLVAFGLAALGFVIHNFVLGVLAVLVTLVVLFHVRDVKSRVLVARTHFRVAAVATQKCWSAYLVAMLFTVLQIAWSVLCAGVLLVVANHLKNRLNEGEWCYEDSECYSNQCQGSTDFRGMRTWRCSSPTTFTYNNNTKQYVIYCVLLLAFYWGLQIFKFITHTIVAGTVAPFWYNSRLSDDVWRALGRSMKSSCGSICFGAFVLPIIQLFRRSGNMEHSNRWALVYVSVYGQKFTQASKSVFDLFHQRGFEAVFNTNLAAHVVGSASLAIGLICAGTGAVIAHWTDLVGFEHSSEIFSILGFIMGVGIASTPLSIIESSVATMLVCFTEDPTAIAHSHPDLYHSLVAEWQNVEPEMIAQAGYHLIDTL</sequence>
<evidence type="ECO:0000256" key="2">
    <source>
        <dbReference type="ARBA" id="ARBA00007168"/>
    </source>
</evidence>
<feature type="transmembrane region" description="Helical" evidence="7">
    <location>
        <begin position="626"/>
        <end position="652"/>
    </location>
</feature>
<evidence type="ECO:0000313" key="8">
    <source>
        <dbReference type="EMBL" id="TMW60486.1"/>
    </source>
</evidence>
<dbReference type="PANTHER" id="PTHR12385:SF4">
    <property type="entry name" value="PROTEIN PNS1"/>
    <property type="match status" value="1"/>
</dbReference>
<dbReference type="GO" id="GO:0022857">
    <property type="term" value="F:transmembrane transporter activity"/>
    <property type="evidence" value="ECO:0007669"/>
    <property type="project" value="InterPro"/>
</dbReference>
<evidence type="ECO:0000256" key="7">
    <source>
        <dbReference type="SAM" id="Phobius"/>
    </source>
</evidence>
<evidence type="ECO:0000256" key="6">
    <source>
        <dbReference type="SAM" id="MobiDB-lite"/>
    </source>
</evidence>
<feature type="transmembrane region" description="Helical" evidence="7">
    <location>
        <begin position="225"/>
        <end position="248"/>
    </location>
</feature>
<feature type="transmembrane region" description="Helical" evidence="7">
    <location>
        <begin position="308"/>
        <end position="325"/>
    </location>
</feature>
<feature type="transmembrane region" description="Helical" evidence="7">
    <location>
        <begin position="1000"/>
        <end position="1020"/>
    </location>
</feature>
<protein>
    <recommendedName>
        <fullName evidence="10">Choline transporter-like protein</fullName>
    </recommendedName>
</protein>
<dbReference type="GO" id="GO:0016020">
    <property type="term" value="C:membrane"/>
    <property type="evidence" value="ECO:0007669"/>
    <property type="project" value="UniProtKB-SubCell"/>
</dbReference>
<dbReference type="PANTHER" id="PTHR12385">
    <property type="entry name" value="CHOLINE TRANSPORTER-LIKE (SLC FAMILY 44)"/>
    <property type="match status" value="1"/>
</dbReference>
<dbReference type="InterPro" id="IPR007603">
    <property type="entry name" value="Choline_transptr-like"/>
</dbReference>
<evidence type="ECO:0000256" key="5">
    <source>
        <dbReference type="ARBA" id="ARBA00023136"/>
    </source>
</evidence>
<reference evidence="8" key="1">
    <citation type="submission" date="2019-03" db="EMBL/GenBank/DDBJ databases">
        <title>Long read genome sequence of the mycoparasitic Pythium oligandrum ATCC 38472 isolated from sugarbeet rhizosphere.</title>
        <authorList>
            <person name="Gaulin E."/>
        </authorList>
    </citation>
    <scope>NUCLEOTIDE SEQUENCE</scope>
    <source>
        <strain evidence="8">ATCC 38472_TT</strain>
    </source>
</reference>
<feature type="transmembrane region" description="Helical" evidence="7">
    <location>
        <begin position="962"/>
        <end position="988"/>
    </location>
</feature>
<feature type="transmembrane region" description="Helical" evidence="7">
    <location>
        <begin position="762"/>
        <end position="791"/>
    </location>
</feature>
<feature type="transmembrane region" description="Helical" evidence="7">
    <location>
        <begin position="724"/>
        <end position="741"/>
    </location>
</feature>
<dbReference type="Proteomes" id="UP000794436">
    <property type="component" value="Unassembled WGS sequence"/>
</dbReference>
<feature type="transmembrane region" description="Helical" evidence="7">
    <location>
        <begin position="844"/>
        <end position="877"/>
    </location>
</feature>
<comment type="caution">
    <text evidence="8">The sequence shown here is derived from an EMBL/GenBank/DDBJ whole genome shotgun (WGS) entry which is preliminary data.</text>
</comment>
<keyword evidence="3 7" id="KW-0812">Transmembrane</keyword>
<feature type="transmembrane region" description="Helical" evidence="7">
    <location>
        <begin position="664"/>
        <end position="687"/>
    </location>
</feature>
<gene>
    <name evidence="8" type="ORF">Poli38472_000528</name>
</gene>
<feature type="region of interest" description="Disordered" evidence="6">
    <location>
        <begin position="1"/>
        <end position="24"/>
    </location>
</feature>
<dbReference type="OrthoDB" id="44736at2759"/>
<evidence type="ECO:0000256" key="4">
    <source>
        <dbReference type="ARBA" id="ARBA00022989"/>
    </source>
</evidence>
<organism evidence="8 9">
    <name type="scientific">Pythium oligandrum</name>
    <name type="common">Mycoparasitic fungus</name>
    <dbReference type="NCBI Taxonomy" id="41045"/>
    <lineage>
        <taxon>Eukaryota</taxon>
        <taxon>Sar</taxon>
        <taxon>Stramenopiles</taxon>
        <taxon>Oomycota</taxon>
        <taxon>Peronosporomycetes</taxon>
        <taxon>Pythiales</taxon>
        <taxon>Pythiaceae</taxon>
        <taxon>Pythium</taxon>
    </lineage>
</organism>